<dbReference type="Pfam" id="PF01400">
    <property type="entry name" value="Astacin"/>
    <property type="match status" value="1"/>
</dbReference>
<dbReference type="Gene3D" id="3.40.390.10">
    <property type="entry name" value="Collagenase (Catalytic Domain)"/>
    <property type="match status" value="1"/>
</dbReference>
<feature type="region of interest" description="Disordered" evidence="1">
    <location>
        <begin position="1"/>
        <end position="27"/>
    </location>
</feature>
<dbReference type="EMBL" id="CP063073">
    <property type="protein sequence ID" value="QOQ77712.1"/>
    <property type="molecule type" value="Genomic_DNA"/>
</dbReference>
<proteinExistence type="predicted"/>
<dbReference type="RefSeq" id="WP_197628886.1">
    <property type="nucleotide sequence ID" value="NZ_CP063073.1"/>
</dbReference>
<dbReference type="SUPFAM" id="SSF55486">
    <property type="entry name" value="Metalloproteases ('zincins'), catalytic domain"/>
    <property type="match status" value="1"/>
</dbReference>
<evidence type="ECO:0000256" key="1">
    <source>
        <dbReference type="SAM" id="MobiDB-lite"/>
    </source>
</evidence>
<dbReference type="InterPro" id="IPR024079">
    <property type="entry name" value="MetalloPept_cat_dom_sf"/>
</dbReference>
<dbReference type="PANTHER" id="PTHR10127:SF850">
    <property type="entry name" value="METALLOENDOPEPTIDASE"/>
    <property type="match status" value="1"/>
</dbReference>
<dbReference type="GO" id="GO:0004222">
    <property type="term" value="F:metalloendopeptidase activity"/>
    <property type="evidence" value="ECO:0007669"/>
    <property type="project" value="InterPro"/>
</dbReference>
<dbReference type="Proteomes" id="UP000594923">
    <property type="component" value="Chromosome"/>
</dbReference>
<reference evidence="3 4" key="1">
    <citation type="submission" date="2020-10" db="EMBL/GenBank/DDBJ databases">
        <title>High quality whole genome sequence of Pseudomonas poae PMA22.</title>
        <authorList>
            <person name="Hernandez J.G."/>
            <person name="Rodriguez P."/>
            <person name="Cuevas C."/>
            <person name="de la Calle F."/>
            <person name="Galan B."/>
            <person name="Garcia J.L."/>
        </authorList>
    </citation>
    <scope>NUCLEOTIDE SEQUENCE [LARGE SCALE GENOMIC DNA]</scope>
    <source>
        <strain evidence="3 4">PMA22</strain>
    </source>
</reference>
<dbReference type="InterPro" id="IPR006026">
    <property type="entry name" value="Peptidase_Metallo"/>
</dbReference>
<evidence type="ECO:0000313" key="4">
    <source>
        <dbReference type="Proteomes" id="UP000594923"/>
    </source>
</evidence>
<dbReference type="AlphaFoldDB" id="A0A7M1KNK2"/>
<accession>A0A7M1KNK2</accession>
<gene>
    <name evidence="3" type="ORF">IMF22_12065</name>
</gene>
<evidence type="ECO:0000313" key="3">
    <source>
        <dbReference type="EMBL" id="QOQ77712.1"/>
    </source>
</evidence>
<name>A0A7M1KNK2_9PSED</name>
<feature type="compositionally biased region" description="Polar residues" evidence="1">
    <location>
        <begin position="1"/>
        <end position="12"/>
    </location>
</feature>
<evidence type="ECO:0000259" key="2">
    <source>
        <dbReference type="SMART" id="SM00235"/>
    </source>
</evidence>
<dbReference type="GO" id="GO:0008270">
    <property type="term" value="F:zinc ion binding"/>
    <property type="evidence" value="ECO:0007669"/>
    <property type="project" value="InterPro"/>
</dbReference>
<sequence length="258" mass="28882">MNISPSPWTPTTYPIPGSNPAPLETPQFDTPVLNRKKRGVADKDALWPQHSTIRVSLLGMTEEQKNFTKKQICKWAPHINLCIQFTDRPDGHIRIKADNNIIGGYSDIGKDSASDEEASMVVGFRDGLNAFAGGTITHEFGHALGLRHEHQHPDTNLDFNPKLIHERAVKSIPDVTLEEVKVNVIGKLPRDTVITSPYDRNSIMHYKFSKEELNGGEPVPEINELSEKDIKFISSLYPKVYCPPCRRSGFGFFPPPTV</sequence>
<organism evidence="3 4">
    <name type="scientific">Pseudomonas poae</name>
    <dbReference type="NCBI Taxonomy" id="200451"/>
    <lineage>
        <taxon>Bacteria</taxon>
        <taxon>Pseudomonadati</taxon>
        <taxon>Pseudomonadota</taxon>
        <taxon>Gammaproteobacteria</taxon>
        <taxon>Pseudomonadales</taxon>
        <taxon>Pseudomonadaceae</taxon>
        <taxon>Pseudomonas</taxon>
    </lineage>
</organism>
<protein>
    <recommendedName>
        <fullName evidence="2">Peptidase metallopeptidase domain-containing protein</fullName>
    </recommendedName>
</protein>
<dbReference type="GO" id="GO:0006508">
    <property type="term" value="P:proteolysis"/>
    <property type="evidence" value="ECO:0007669"/>
    <property type="project" value="InterPro"/>
</dbReference>
<feature type="domain" description="Peptidase metallopeptidase" evidence="2">
    <location>
        <begin position="43"/>
        <end position="194"/>
    </location>
</feature>
<dbReference type="SMART" id="SM00235">
    <property type="entry name" value="ZnMc"/>
    <property type="match status" value="1"/>
</dbReference>
<dbReference type="InterPro" id="IPR001506">
    <property type="entry name" value="Peptidase_M12A"/>
</dbReference>
<dbReference type="PANTHER" id="PTHR10127">
    <property type="entry name" value="DISCOIDIN, CUB, EGF, LAMININ , AND ZINC METALLOPROTEASE DOMAIN CONTAINING"/>
    <property type="match status" value="1"/>
</dbReference>